<dbReference type="EMBL" id="CAFBMK010000280">
    <property type="protein sequence ID" value="CAB4944914.1"/>
    <property type="molecule type" value="Genomic_DNA"/>
</dbReference>
<protein>
    <submittedName>
        <fullName evidence="2">Unannotated protein</fullName>
    </submittedName>
</protein>
<dbReference type="AlphaFoldDB" id="A0A6J7JRN2"/>
<organism evidence="2">
    <name type="scientific">freshwater metagenome</name>
    <dbReference type="NCBI Taxonomy" id="449393"/>
    <lineage>
        <taxon>unclassified sequences</taxon>
        <taxon>metagenomes</taxon>
        <taxon>ecological metagenomes</taxon>
    </lineage>
</organism>
<feature type="region of interest" description="Disordered" evidence="1">
    <location>
        <begin position="1"/>
        <end position="32"/>
    </location>
</feature>
<reference evidence="2" key="1">
    <citation type="submission" date="2020-05" db="EMBL/GenBank/DDBJ databases">
        <authorList>
            <person name="Chiriac C."/>
            <person name="Salcher M."/>
            <person name="Ghai R."/>
            <person name="Kavagutti S V."/>
        </authorList>
    </citation>
    <scope>NUCLEOTIDE SEQUENCE</scope>
</reference>
<sequence length="135" mass="14764">MQMKQQDSKSALETVARSVVEHGQPTQRADERDAVVELTRQRSALEDRLAAAEDRAERETALRRRAEGQVRQLAASVVQIVLQMDELGDVADALEGPRTEGAFSIVASVLDETPLTDGQRSRLAAAARHLEFDGA</sequence>
<accession>A0A6J7JRN2</accession>
<evidence type="ECO:0000313" key="2">
    <source>
        <dbReference type="EMBL" id="CAB4944914.1"/>
    </source>
</evidence>
<name>A0A6J7JRN2_9ZZZZ</name>
<evidence type="ECO:0000256" key="1">
    <source>
        <dbReference type="SAM" id="MobiDB-lite"/>
    </source>
</evidence>
<gene>
    <name evidence="2" type="ORF">UFOPK3564_03168</name>
</gene>
<proteinExistence type="predicted"/>
<feature type="compositionally biased region" description="Polar residues" evidence="1">
    <location>
        <begin position="1"/>
        <end position="11"/>
    </location>
</feature>